<proteinExistence type="predicted"/>
<gene>
    <name evidence="1" type="ORF">HAX54_038771</name>
</gene>
<protein>
    <submittedName>
        <fullName evidence="1">Uncharacterized protein</fullName>
    </submittedName>
</protein>
<dbReference type="Proteomes" id="UP000823775">
    <property type="component" value="Unassembled WGS sequence"/>
</dbReference>
<comment type="caution">
    <text evidence="1">The sequence shown here is derived from an EMBL/GenBank/DDBJ whole genome shotgun (WGS) entry which is preliminary data.</text>
</comment>
<keyword evidence="2" id="KW-1185">Reference proteome</keyword>
<evidence type="ECO:0000313" key="1">
    <source>
        <dbReference type="EMBL" id="MCE0481210.1"/>
    </source>
</evidence>
<evidence type="ECO:0000313" key="2">
    <source>
        <dbReference type="Proteomes" id="UP000823775"/>
    </source>
</evidence>
<organism evidence="1 2">
    <name type="scientific">Datura stramonium</name>
    <name type="common">Jimsonweed</name>
    <name type="synonym">Common thornapple</name>
    <dbReference type="NCBI Taxonomy" id="4076"/>
    <lineage>
        <taxon>Eukaryota</taxon>
        <taxon>Viridiplantae</taxon>
        <taxon>Streptophyta</taxon>
        <taxon>Embryophyta</taxon>
        <taxon>Tracheophyta</taxon>
        <taxon>Spermatophyta</taxon>
        <taxon>Magnoliopsida</taxon>
        <taxon>eudicotyledons</taxon>
        <taxon>Gunneridae</taxon>
        <taxon>Pentapetalae</taxon>
        <taxon>asterids</taxon>
        <taxon>lamiids</taxon>
        <taxon>Solanales</taxon>
        <taxon>Solanaceae</taxon>
        <taxon>Solanoideae</taxon>
        <taxon>Datureae</taxon>
        <taxon>Datura</taxon>
    </lineage>
</organism>
<accession>A0ABS8VML1</accession>
<name>A0ABS8VML1_DATST</name>
<reference evidence="1 2" key="1">
    <citation type="journal article" date="2021" name="BMC Genomics">
        <title>Datura genome reveals duplications of psychoactive alkaloid biosynthetic genes and high mutation rate following tissue culture.</title>
        <authorList>
            <person name="Rajewski A."/>
            <person name="Carter-House D."/>
            <person name="Stajich J."/>
            <person name="Litt A."/>
        </authorList>
    </citation>
    <scope>NUCLEOTIDE SEQUENCE [LARGE SCALE GENOMIC DNA]</scope>
    <source>
        <strain evidence="1">AR-01</strain>
    </source>
</reference>
<dbReference type="EMBL" id="JACEIK010005318">
    <property type="protein sequence ID" value="MCE0481210.1"/>
    <property type="molecule type" value="Genomic_DNA"/>
</dbReference>
<sequence length="52" mass="5764">KEKARREELRESNKKGRKAREVLLGSISGGNEGSFLVKGSLVPAQSIPRDKR</sequence>
<feature type="non-terminal residue" evidence="1">
    <location>
        <position position="1"/>
    </location>
</feature>